<evidence type="ECO:0000256" key="3">
    <source>
        <dbReference type="ARBA" id="ARBA00007630"/>
    </source>
</evidence>
<dbReference type="FunFam" id="3.40.1280.10:FF:000001">
    <property type="entry name" value="tRNA (guanine-N(1)-)-methyltransferase"/>
    <property type="match status" value="1"/>
</dbReference>
<comment type="caution">
    <text evidence="19">The sequence shown here is derived from an EMBL/GenBank/DDBJ whole genome shotgun (WGS) entry which is preliminary data.</text>
</comment>
<keyword evidence="7 15" id="KW-0963">Cytoplasm</keyword>
<dbReference type="InterPro" id="IPR029026">
    <property type="entry name" value="tRNA_m1G_MTases_N"/>
</dbReference>
<dbReference type="Proteomes" id="UP000053688">
    <property type="component" value="Unassembled WGS sequence"/>
</dbReference>
<accession>S3DJH7</accession>
<proteinExistence type="inferred from homology"/>
<evidence type="ECO:0000256" key="4">
    <source>
        <dbReference type="ARBA" id="ARBA00011738"/>
    </source>
</evidence>
<dbReference type="STRING" id="28176.CF66_2094"/>
<dbReference type="NCBIfam" id="NF000648">
    <property type="entry name" value="PRK00026.1"/>
    <property type="match status" value="1"/>
</dbReference>
<evidence type="ECO:0000256" key="5">
    <source>
        <dbReference type="ARBA" id="ARBA00012807"/>
    </source>
</evidence>
<evidence type="ECO:0000256" key="16">
    <source>
        <dbReference type="PIRSR" id="PIRSR000386-1"/>
    </source>
</evidence>
<keyword evidence="8 15" id="KW-0489">Methyltransferase</keyword>
<evidence type="ECO:0000256" key="6">
    <source>
        <dbReference type="ARBA" id="ARBA00014679"/>
    </source>
</evidence>
<evidence type="ECO:0000256" key="9">
    <source>
        <dbReference type="ARBA" id="ARBA00022679"/>
    </source>
</evidence>
<dbReference type="InterPro" id="IPR002649">
    <property type="entry name" value="tRNA_m1G_MeTrfase_TrmD"/>
</dbReference>
<dbReference type="InterPro" id="IPR023148">
    <property type="entry name" value="tRNA_m1G_MeTrfase_C_sf"/>
</dbReference>
<dbReference type="EMBL" id="AMSD01000001">
    <property type="protein sequence ID" value="EPE37850.1"/>
    <property type="molecule type" value="Genomic_DNA"/>
</dbReference>
<dbReference type="eggNOG" id="COG0336">
    <property type="taxonomic scope" value="Bacteria"/>
</dbReference>
<evidence type="ECO:0000256" key="1">
    <source>
        <dbReference type="ARBA" id="ARBA00002634"/>
    </source>
</evidence>
<dbReference type="PANTHER" id="PTHR46417">
    <property type="entry name" value="TRNA (GUANINE-N(1)-)-METHYLTRANSFERASE"/>
    <property type="match status" value="1"/>
</dbReference>
<dbReference type="PIRSF" id="PIRSF000386">
    <property type="entry name" value="tRNA_mtase"/>
    <property type="match status" value="1"/>
</dbReference>
<evidence type="ECO:0000256" key="14">
    <source>
        <dbReference type="ARBA" id="ARBA00047783"/>
    </source>
</evidence>
<feature type="domain" description="tRNA methyltransferase TRMD/TRM10-type" evidence="18">
    <location>
        <begin position="1"/>
        <end position="226"/>
    </location>
</feature>
<dbReference type="FunFam" id="1.10.1270.20:FF:000001">
    <property type="entry name" value="tRNA (guanine-N(1)-)-methyltransferase"/>
    <property type="match status" value="1"/>
</dbReference>
<dbReference type="GO" id="GO:0052906">
    <property type="term" value="F:tRNA (guanine(37)-N1)-methyltransferase activity"/>
    <property type="evidence" value="ECO:0007669"/>
    <property type="project" value="UniProtKB-UniRule"/>
</dbReference>
<evidence type="ECO:0000256" key="13">
    <source>
        <dbReference type="ARBA" id="ARBA00033392"/>
    </source>
</evidence>
<dbReference type="PATRIC" id="fig|1236703.3.peg.306"/>
<sequence length="249" mass="28176">MWIGIISLFPEMFRSIIDFGITSKAIRKGIISLNIWNPRDFTSDKYSTVDDKPYGGAPGMLMLAEPLRKAIKLAKQTSPGMIKTIYLSPQGRKLNQARVNELALSKNLLLVCGRYKGIDERIIESDIDEECSIGDFVMTGGEIPAMALIDAVSRFINGVLKNNSSVKEDSFFNGLLDCPHYTRPKILDGQEVPMVLRSGNHKKIRLWRLKQSLGKTWLKKPELLEKLSLSQEQKELLAEFIKENHLQKI</sequence>
<name>S3DJH7_9GAMM</name>
<dbReference type="CDD" id="cd18080">
    <property type="entry name" value="TrmD-like"/>
    <property type="match status" value="1"/>
</dbReference>
<dbReference type="InterPro" id="IPR029028">
    <property type="entry name" value="Alpha/beta_knot_MTases"/>
</dbReference>
<evidence type="ECO:0000256" key="17">
    <source>
        <dbReference type="RuleBase" id="RU003464"/>
    </source>
</evidence>
<evidence type="ECO:0000256" key="11">
    <source>
        <dbReference type="ARBA" id="ARBA00022694"/>
    </source>
</evidence>
<dbReference type="GO" id="GO:0005829">
    <property type="term" value="C:cytosol"/>
    <property type="evidence" value="ECO:0007669"/>
    <property type="project" value="TreeGrafter"/>
</dbReference>
<organism evidence="19 20">
    <name type="scientific">Candidatus Photodesmus katoptron Akat1</name>
    <dbReference type="NCBI Taxonomy" id="1236703"/>
    <lineage>
        <taxon>Bacteria</taxon>
        <taxon>Pseudomonadati</taxon>
        <taxon>Pseudomonadota</taxon>
        <taxon>Gammaproteobacteria</taxon>
        <taxon>Vibrionales</taxon>
        <taxon>Vibrionaceae</taxon>
        <taxon>Candidatus Photodesmus</taxon>
    </lineage>
</organism>
<evidence type="ECO:0000256" key="12">
    <source>
        <dbReference type="ARBA" id="ARBA00029736"/>
    </source>
</evidence>
<evidence type="ECO:0000259" key="18">
    <source>
        <dbReference type="Pfam" id="PF01746"/>
    </source>
</evidence>
<evidence type="ECO:0000256" key="8">
    <source>
        <dbReference type="ARBA" id="ARBA00022603"/>
    </source>
</evidence>
<dbReference type="Pfam" id="PF01746">
    <property type="entry name" value="tRNA_m1G_MT"/>
    <property type="match status" value="1"/>
</dbReference>
<dbReference type="EC" id="2.1.1.228" evidence="5 15"/>
<evidence type="ECO:0000256" key="10">
    <source>
        <dbReference type="ARBA" id="ARBA00022691"/>
    </source>
</evidence>
<dbReference type="AlphaFoldDB" id="S3DJH7"/>
<keyword evidence="9 15" id="KW-0808">Transferase</keyword>
<dbReference type="GO" id="GO:0002939">
    <property type="term" value="P:tRNA N1-guanine methylation"/>
    <property type="evidence" value="ECO:0007669"/>
    <property type="project" value="TreeGrafter"/>
</dbReference>
<feature type="binding site" evidence="15 16">
    <location>
        <begin position="133"/>
        <end position="138"/>
    </location>
    <ligand>
        <name>S-adenosyl-L-methionine</name>
        <dbReference type="ChEBI" id="CHEBI:59789"/>
    </ligand>
</feature>
<comment type="function">
    <text evidence="1 15 17">Specifically methylates guanosine-37 in various tRNAs.</text>
</comment>
<feature type="binding site" evidence="15 16">
    <location>
        <position position="113"/>
    </location>
    <ligand>
        <name>S-adenosyl-L-methionine</name>
        <dbReference type="ChEBI" id="CHEBI:59789"/>
    </ligand>
</feature>
<keyword evidence="11 15" id="KW-0819">tRNA processing</keyword>
<comment type="subcellular location">
    <subcellularLocation>
        <location evidence="2 15 17">Cytoplasm</location>
    </subcellularLocation>
</comment>
<reference evidence="19 20" key="1">
    <citation type="journal article" date="2014" name="Environ. Microbiol.">
        <title>Genomic signatures of obligate host dependence in the luminous bacterial symbiont of a vertebrate.</title>
        <authorList>
            <person name="Hendry T.A."/>
            <person name="de Wet J.R."/>
            <person name="Dunlap P.V."/>
        </authorList>
    </citation>
    <scope>NUCLEOTIDE SEQUENCE [LARGE SCALE GENOMIC DNA]</scope>
    <source>
        <strain evidence="19 20">Akat1</strain>
    </source>
</reference>
<comment type="subunit">
    <text evidence="4 15 17">Homodimer.</text>
</comment>
<dbReference type="RefSeq" id="WP_016503648.1">
    <property type="nucleotide sequence ID" value="NZ_AMSD01000001.1"/>
</dbReference>
<dbReference type="InterPro" id="IPR016009">
    <property type="entry name" value="tRNA_MeTrfase_TRMD/TRM10"/>
</dbReference>
<dbReference type="NCBIfam" id="TIGR00088">
    <property type="entry name" value="trmD"/>
    <property type="match status" value="1"/>
</dbReference>
<evidence type="ECO:0000256" key="15">
    <source>
        <dbReference type="HAMAP-Rule" id="MF_00605"/>
    </source>
</evidence>
<dbReference type="Gene3D" id="1.10.1270.20">
    <property type="entry name" value="tRNA(m1g37)methyltransferase, domain 2"/>
    <property type="match status" value="1"/>
</dbReference>
<dbReference type="HAMAP" id="MF_00605">
    <property type="entry name" value="TrmD"/>
    <property type="match status" value="1"/>
</dbReference>
<keyword evidence="20" id="KW-1185">Reference proteome</keyword>
<dbReference type="SUPFAM" id="SSF75217">
    <property type="entry name" value="alpha/beta knot"/>
    <property type="match status" value="1"/>
</dbReference>
<comment type="similarity">
    <text evidence="3 15 17">Belongs to the RNA methyltransferase TrmD family.</text>
</comment>
<gene>
    <name evidence="15 19" type="primary">trmD</name>
    <name evidence="19" type="ORF">O1U_0313</name>
</gene>
<keyword evidence="10 15" id="KW-0949">S-adenosyl-L-methionine</keyword>
<protein>
    <recommendedName>
        <fullName evidence="6 15">tRNA (guanine-N(1)-)-methyltransferase</fullName>
        <ecNumber evidence="5 15">2.1.1.228</ecNumber>
    </recommendedName>
    <alternativeName>
        <fullName evidence="12 15">M1G-methyltransferase</fullName>
    </alternativeName>
    <alternativeName>
        <fullName evidence="13 15">tRNA [GM37] methyltransferase</fullName>
    </alternativeName>
</protein>
<comment type="catalytic activity">
    <reaction evidence="14 15 17">
        <text>guanosine(37) in tRNA + S-adenosyl-L-methionine = N(1)-methylguanosine(37) in tRNA + S-adenosyl-L-homocysteine + H(+)</text>
        <dbReference type="Rhea" id="RHEA:36899"/>
        <dbReference type="Rhea" id="RHEA-COMP:10145"/>
        <dbReference type="Rhea" id="RHEA-COMP:10147"/>
        <dbReference type="ChEBI" id="CHEBI:15378"/>
        <dbReference type="ChEBI" id="CHEBI:57856"/>
        <dbReference type="ChEBI" id="CHEBI:59789"/>
        <dbReference type="ChEBI" id="CHEBI:73542"/>
        <dbReference type="ChEBI" id="CHEBI:74269"/>
        <dbReference type="EC" id="2.1.1.228"/>
    </reaction>
</comment>
<evidence type="ECO:0000313" key="20">
    <source>
        <dbReference type="Proteomes" id="UP000053688"/>
    </source>
</evidence>
<evidence type="ECO:0000256" key="2">
    <source>
        <dbReference type="ARBA" id="ARBA00004496"/>
    </source>
</evidence>
<dbReference type="Gene3D" id="3.40.1280.10">
    <property type="match status" value="1"/>
</dbReference>
<evidence type="ECO:0000313" key="19">
    <source>
        <dbReference type="EMBL" id="EPE37850.1"/>
    </source>
</evidence>
<dbReference type="PANTHER" id="PTHR46417:SF1">
    <property type="entry name" value="TRNA (GUANINE-N(1)-)-METHYLTRANSFERASE"/>
    <property type="match status" value="1"/>
</dbReference>
<evidence type="ECO:0000256" key="7">
    <source>
        <dbReference type="ARBA" id="ARBA00022490"/>
    </source>
</evidence>